<organism evidence="22 23">
    <name type="scientific">Polypterus senegalus</name>
    <name type="common">Senegal bichir</name>
    <dbReference type="NCBI Taxonomy" id="55291"/>
    <lineage>
        <taxon>Eukaryota</taxon>
        <taxon>Metazoa</taxon>
        <taxon>Chordata</taxon>
        <taxon>Craniata</taxon>
        <taxon>Vertebrata</taxon>
        <taxon>Euteleostomi</taxon>
        <taxon>Actinopterygii</taxon>
        <taxon>Polypteriformes</taxon>
        <taxon>Polypteridae</taxon>
        <taxon>Polypterus</taxon>
    </lineage>
</organism>
<comment type="catalytic activity">
    <reaction evidence="13">
        <text>(5Z,8Z,11Z,14Z)-eicosatetraenoate + ATP + CoA = (5Z,8Z,11Z,14Z)-eicosatetraenoyl-CoA + AMP + diphosphate</text>
        <dbReference type="Rhea" id="RHEA:19713"/>
        <dbReference type="ChEBI" id="CHEBI:30616"/>
        <dbReference type="ChEBI" id="CHEBI:32395"/>
        <dbReference type="ChEBI" id="CHEBI:33019"/>
        <dbReference type="ChEBI" id="CHEBI:57287"/>
        <dbReference type="ChEBI" id="CHEBI:57368"/>
        <dbReference type="ChEBI" id="CHEBI:456215"/>
        <dbReference type="EC" id="6.2.1.15"/>
    </reaction>
    <physiologicalReaction direction="left-to-right" evidence="13">
        <dbReference type="Rhea" id="RHEA:19714"/>
    </physiologicalReaction>
</comment>
<dbReference type="PANTHER" id="PTHR24353:SF68">
    <property type="match status" value="1"/>
</dbReference>
<feature type="domain" description="Protein kinase" evidence="20">
    <location>
        <begin position="373"/>
        <end position="641"/>
    </location>
</feature>
<dbReference type="InterPro" id="IPR035014">
    <property type="entry name" value="STKc_cGK"/>
</dbReference>
<dbReference type="InterPro" id="IPR018488">
    <property type="entry name" value="cNMP-bd_CS"/>
</dbReference>
<dbReference type="PROSITE" id="PS00108">
    <property type="entry name" value="PROTEIN_KINASE_ST"/>
    <property type="match status" value="1"/>
</dbReference>
<keyword evidence="6 22" id="KW-0418">Kinase</keyword>
<evidence type="ECO:0000256" key="18">
    <source>
        <dbReference type="PROSITE-ProRule" id="PRU10141"/>
    </source>
</evidence>
<dbReference type="InterPro" id="IPR017441">
    <property type="entry name" value="Protein_kinase_ATP_BS"/>
</dbReference>
<comment type="catalytic activity">
    <reaction evidence="10">
        <text>a long-chain fatty acid + ATP + CoA = a long-chain fatty acyl-CoA + AMP + diphosphate</text>
        <dbReference type="Rhea" id="RHEA:15421"/>
        <dbReference type="ChEBI" id="CHEBI:30616"/>
        <dbReference type="ChEBI" id="CHEBI:33019"/>
        <dbReference type="ChEBI" id="CHEBI:57287"/>
        <dbReference type="ChEBI" id="CHEBI:57560"/>
        <dbReference type="ChEBI" id="CHEBI:83139"/>
        <dbReference type="ChEBI" id="CHEBI:456215"/>
        <dbReference type="EC" id="6.2.1.3"/>
    </reaction>
    <physiologicalReaction direction="left-to-right" evidence="10">
        <dbReference type="Rhea" id="RHEA:15422"/>
    </physiologicalReaction>
</comment>
<dbReference type="PROSITE" id="PS00107">
    <property type="entry name" value="PROTEIN_KINASE_ATP"/>
    <property type="match status" value="1"/>
</dbReference>
<evidence type="ECO:0000256" key="6">
    <source>
        <dbReference type="ARBA" id="ARBA00022777"/>
    </source>
</evidence>
<dbReference type="Gene3D" id="1.10.510.10">
    <property type="entry name" value="Transferase(Phosphotransferase) domain 1"/>
    <property type="match status" value="1"/>
</dbReference>
<keyword evidence="5 18" id="KW-0547">Nucleotide-binding</keyword>
<dbReference type="InterPro" id="IPR000873">
    <property type="entry name" value="AMP-dep_synth/lig_dom"/>
</dbReference>
<dbReference type="GO" id="GO:0047676">
    <property type="term" value="F:arachidonate-CoA ligase activity"/>
    <property type="evidence" value="ECO:0007669"/>
    <property type="project" value="UniProtKB-EC"/>
</dbReference>
<dbReference type="FunFam" id="1.20.5.170:FF:000046">
    <property type="entry name" value="cGMP-dependent protein kinase 1"/>
    <property type="match status" value="1"/>
</dbReference>
<dbReference type="InterPro" id="IPR000595">
    <property type="entry name" value="cNMP-bd_dom"/>
</dbReference>
<dbReference type="GO" id="GO:0005524">
    <property type="term" value="F:ATP binding"/>
    <property type="evidence" value="ECO:0007669"/>
    <property type="project" value="UniProtKB-UniRule"/>
</dbReference>
<dbReference type="CDD" id="cd05927">
    <property type="entry name" value="LC-FACS_euk"/>
    <property type="match status" value="1"/>
</dbReference>
<keyword evidence="3" id="KW-0436">Ligase</keyword>
<feature type="non-terminal residue" evidence="22">
    <location>
        <position position="1202"/>
    </location>
</feature>
<evidence type="ECO:0000256" key="1">
    <source>
        <dbReference type="ARBA" id="ARBA00022527"/>
    </source>
</evidence>
<evidence type="ECO:0000259" key="20">
    <source>
        <dbReference type="PROSITE" id="PS50011"/>
    </source>
</evidence>
<evidence type="ECO:0000259" key="21">
    <source>
        <dbReference type="PROSITE" id="PS50042"/>
    </source>
</evidence>
<dbReference type="InterPro" id="IPR018490">
    <property type="entry name" value="cNMP-bd_dom_sf"/>
</dbReference>
<feature type="domain" description="Cyclic nucleotide-binding" evidence="21">
    <location>
        <begin position="116"/>
        <end position="231"/>
    </location>
</feature>
<dbReference type="Gene3D" id="1.20.5.170">
    <property type="match status" value="1"/>
</dbReference>
<dbReference type="InterPro" id="IPR000719">
    <property type="entry name" value="Prot_kinase_dom"/>
</dbReference>
<comment type="catalytic activity">
    <reaction evidence="9">
        <text>5-hydroxy-(6E,8Z,11Z,14Z)-eicosatetraenoate + ATP + CoA = 5-hydroxy-(6E,8Z,11Z,14Z)-eicosatetraenoyl-CoA + AMP + diphosphate</text>
        <dbReference type="Rhea" id="RHEA:52108"/>
        <dbReference type="ChEBI" id="CHEBI:30616"/>
        <dbReference type="ChEBI" id="CHEBI:33019"/>
        <dbReference type="ChEBI" id="CHEBI:57287"/>
        <dbReference type="ChEBI" id="CHEBI:65341"/>
        <dbReference type="ChEBI" id="CHEBI:136407"/>
        <dbReference type="ChEBI" id="CHEBI:456215"/>
    </reaction>
    <physiologicalReaction direction="left-to-right" evidence="9">
        <dbReference type="Rhea" id="RHEA:52109"/>
    </physiologicalReaction>
</comment>
<evidence type="ECO:0000256" key="9">
    <source>
        <dbReference type="ARBA" id="ARBA00024469"/>
    </source>
</evidence>
<keyword evidence="4" id="KW-0808">Transferase</keyword>
<dbReference type="InterPro" id="IPR002374">
    <property type="entry name" value="cGMP_dep_kinase"/>
</dbReference>
<evidence type="ECO:0000256" key="7">
    <source>
        <dbReference type="ARBA" id="ARBA00022840"/>
    </source>
</evidence>
<keyword evidence="19" id="KW-0175">Coiled coil</keyword>
<dbReference type="PROSITE" id="PS00888">
    <property type="entry name" value="CNMP_BINDING_1"/>
    <property type="match status" value="2"/>
</dbReference>
<evidence type="ECO:0000256" key="2">
    <source>
        <dbReference type="ARBA" id="ARBA00022535"/>
    </source>
</evidence>
<dbReference type="FunFam" id="1.10.510.10:FF:000571">
    <property type="entry name" value="Maternal embryonic leucine zipper kinase"/>
    <property type="match status" value="1"/>
</dbReference>
<dbReference type="GO" id="GO:0030553">
    <property type="term" value="F:cGMP binding"/>
    <property type="evidence" value="ECO:0007669"/>
    <property type="project" value="UniProtKB-KW"/>
</dbReference>
<dbReference type="PROSITE" id="PS00889">
    <property type="entry name" value="CNMP_BINDING_2"/>
    <property type="match status" value="2"/>
</dbReference>
<protein>
    <recommendedName>
        <fullName evidence="15">arachidonate--CoA ligase</fullName>
        <ecNumber evidence="15">6.2.1.15</ecNumber>
    </recommendedName>
    <alternativeName>
        <fullName evidence="16">Arachidonate--CoA ligase</fullName>
    </alternativeName>
</protein>
<evidence type="ECO:0000256" key="10">
    <source>
        <dbReference type="ARBA" id="ARBA00024484"/>
    </source>
</evidence>
<dbReference type="SMART" id="SM00220">
    <property type="entry name" value="S_TKc"/>
    <property type="match status" value="1"/>
</dbReference>
<evidence type="ECO:0000256" key="12">
    <source>
        <dbReference type="ARBA" id="ARBA00024532"/>
    </source>
</evidence>
<keyword evidence="7 18" id="KW-0067">ATP-binding</keyword>
<dbReference type="SUPFAM" id="SSF51206">
    <property type="entry name" value="cAMP-binding domain-like"/>
    <property type="match status" value="2"/>
</dbReference>
<dbReference type="InterPro" id="IPR042099">
    <property type="entry name" value="ANL_N_sf"/>
</dbReference>
<evidence type="ECO:0000256" key="19">
    <source>
        <dbReference type="SAM" id="Coils"/>
    </source>
</evidence>
<evidence type="ECO:0000313" key="23">
    <source>
        <dbReference type="Proteomes" id="UP000886611"/>
    </source>
</evidence>
<dbReference type="Pfam" id="PF16808">
    <property type="entry name" value="PKcGMP_CC"/>
    <property type="match status" value="1"/>
</dbReference>
<dbReference type="PROSITE" id="PS50042">
    <property type="entry name" value="CNMP_BINDING_3"/>
    <property type="match status" value="2"/>
</dbReference>
<gene>
    <name evidence="22" type="primary">Prkg1</name>
    <name evidence="22" type="ORF">GTO96_0004045</name>
</gene>
<evidence type="ECO:0000256" key="11">
    <source>
        <dbReference type="ARBA" id="ARBA00024495"/>
    </source>
</evidence>
<evidence type="ECO:0000256" key="16">
    <source>
        <dbReference type="ARBA" id="ARBA00032120"/>
    </source>
</evidence>
<dbReference type="AlphaFoldDB" id="A0A8X8BSQ2"/>
<evidence type="ECO:0000256" key="15">
    <source>
        <dbReference type="ARBA" id="ARBA00026113"/>
    </source>
</evidence>
<feature type="non-terminal residue" evidence="22">
    <location>
        <position position="1"/>
    </location>
</feature>
<comment type="catalytic activity">
    <reaction evidence="11">
        <text>12-hydroxy-(5Z,8Z,10E,14Z)-eicosatetraenoate + ATP + CoA = 12-hydroxy-(5Z,8Z,10E,14Z)-eicosatetraenoyl-CoA + AMP + diphosphate</text>
        <dbReference type="Rhea" id="RHEA:52112"/>
        <dbReference type="ChEBI" id="CHEBI:30616"/>
        <dbReference type="ChEBI" id="CHEBI:33019"/>
        <dbReference type="ChEBI" id="CHEBI:57287"/>
        <dbReference type="ChEBI" id="CHEBI:90718"/>
        <dbReference type="ChEBI" id="CHEBI:136408"/>
        <dbReference type="ChEBI" id="CHEBI:456215"/>
    </reaction>
    <physiologicalReaction direction="left-to-right" evidence="11">
        <dbReference type="Rhea" id="RHEA:52113"/>
    </physiologicalReaction>
</comment>
<dbReference type="Pfam" id="PF00069">
    <property type="entry name" value="Pkinase"/>
    <property type="match status" value="1"/>
</dbReference>
<name>A0A8X8BSQ2_POLSE</name>
<dbReference type="Gene3D" id="2.60.120.10">
    <property type="entry name" value="Jelly Rolls"/>
    <property type="match status" value="2"/>
</dbReference>
<feature type="binding site" evidence="18">
    <location>
        <position position="403"/>
    </location>
    <ligand>
        <name>ATP</name>
        <dbReference type="ChEBI" id="CHEBI:30616"/>
    </ligand>
</feature>
<dbReference type="EC" id="6.2.1.15" evidence="15"/>
<comment type="catalytic activity">
    <reaction evidence="14">
        <text>(E)-hexadec-2-enoate + ATP + CoA = (2E)-hexadecenoyl-CoA + AMP + diphosphate</text>
        <dbReference type="Rhea" id="RHEA:36139"/>
        <dbReference type="ChEBI" id="CHEBI:30616"/>
        <dbReference type="ChEBI" id="CHEBI:33019"/>
        <dbReference type="ChEBI" id="CHEBI:57287"/>
        <dbReference type="ChEBI" id="CHEBI:61526"/>
        <dbReference type="ChEBI" id="CHEBI:72745"/>
        <dbReference type="ChEBI" id="CHEBI:456215"/>
    </reaction>
    <physiologicalReaction direction="left-to-right" evidence="14">
        <dbReference type="Rhea" id="RHEA:36140"/>
    </physiologicalReaction>
</comment>
<dbReference type="FunFam" id="3.30.200.20:FF:000005">
    <property type="entry name" value="cAMP-dependent protein kinase catalytic subunit"/>
    <property type="match status" value="1"/>
</dbReference>
<dbReference type="GO" id="GO:0004692">
    <property type="term" value="F:cGMP-dependent protein kinase activity"/>
    <property type="evidence" value="ECO:0007669"/>
    <property type="project" value="InterPro"/>
</dbReference>
<dbReference type="InterPro" id="IPR008271">
    <property type="entry name" value="Ser/Thr_kinase_AS"/>
</dbReference>
<evidence type="ECO:0000256" key="4">
    <source>
        <dbReference type="ARBA" id="ARBA00022679"/>
    </source>
</evidence>
<comment type="catalytic activity">
    <reaction evidence="17">
        <text>hexadecanoate + ATP + CoA = hexadecanoyl-CoA + AMP + diphosphate</text>
        <dbReference type="Rhea" id="RHEA:30751"/>
        <dbReference type="ChEBI" id="CHEBI:7896"/>
        <dbReference type="ChEBI" id="CHEBI:30616"/>
        <dbReference type="ChEBI" id="CHEBI:33019"/>
        <dbReference type="ChEBI" id="CHEBI:57287"/>
        <dbReference type="ChEBI" id="CHEBI:57379"/>
        <dbReference type="ChEBI" id="CHEBI:456215"/>
    </reaction>
    <physiologicalReaction direction="left-to-right" evidence="17">
        <dbReference type="Rhea" id="RHEA:30752"/>
    </physiologicalReaction>
</comment>
<evidence type="ECO:0000256" key="5">
    <source>
        <dbReference type="ARBA" id="ARBA00022741"/>
    </source>
</evidence>
<keyword evidence="2" id="KW-0140">cGMP</keyword>
<proteinExistence type="predicted"/>
<comment type="caution">
    <text evidence="22">The sequence shown here is derived from an EMBL/GenBank/DDBJ whole genome shotgun (WGS) entry which is preliminary data.</text>
</comment>
<evidence type="ECO:0000256" key="14">
    <source>
        <dbReference type="ARBA" id="ARBA00024565"/>
    </source>
</evidence>
<dbReference type="SMART" id="SM00100">
    <property type="entry name" value="cNMP"/>
    <property type="match status" value="2"/>
</dbReference>
<dbReference type="EMBL" id="JAATIS010000220">
    <property type="protein sequence ID" value="KAG2469018.1"/>
    <property type="molecule type" value="Genomic_DNA"/>
</dbReference>
<dbReference type="PANTHER" id="PTHR24353">
    <property type="entry name" value="CYCLIC NUCLEOTIDE-DEPENDENT PROTEIN KINASE"/>
    <property type="match status" value="1"/>
</dbReference>
<dbReference type="CDD" id="cd00038">
    <property type="entry name" value="CAP_ED"/>
    <property type="match status" value="2"/>
</dbReference>
<dbReference type="PROSITE" id="PS50011">
    <property type="entry name" value="PROTEIN_KINASE_DOM"/>
    <property type="match status" value="1"/>
</dbReference>
<evidence type="ECO:0000256" key="8">
    <source>
        <dbReference type="ARBA" id="ARBA00022992"/>
    </source>
</evidence>
<dbReference type="Pfam" id="PF00501">
    <property type="entry name" value="AMP-binding"/>
    <property type="match status" value="2"/>
</dbReference>
<dbReference type="Pfam" id="PF00027">
    <property type="entry name" value="cNMP_binding"/>
    <property type="match status" value="2"/>
</dbReference>
<dbReference type="SUPFAM" id="SSF56112">
    <property type="entry name" value="Protein kinase-like (PK-like)"/>
    <property type="match status" value="1"/>
</dbReference>
<dbReference type="InterPro" id="IPR014710">
    <property type="entry name" value="RmlC-like_jellyroll"/>
</dbReference>
<feature type="domain" description="Cyclic nucleotide-binding" evidence="21">
    <location>
        <begin position="234"/>
        <end position="355"/>
    </location>
</feature>
<sequence>MGTLRDLQYALHQKIEELRQRDALIDELELELDQKDELIQNLQTELDKYRSVLQPTGQSVSEQPELAEQQRTKRQAISAEPTALDIKDISHVTLTCYSKNEKSQELIKAAILDNDFMKNLEMSQILEIVDCMYPVEYNQGSCIIKEGDVGSLVYVMEDGKVEVFKDDVKLCEMGPGKVFGELAILYNCTRTATVKALSHTRLWAIDRQCFQTIMMRTGLIKHAEYMHFLKSVPSFQQLQEDVLSKIADVLEEMHYDTGDYIIRQGASGDTFFIISKGKVTVTMQEAAGEEPVVLSTLSRGDWFGEQALKGEDIRTANVVAAEEVTCLVIDRESFRQLIGGMDDISTKVYESAEAKVKIEMEVAFFSSLTITDFQFVSTLGVGGFGRVELVQLKSDTSQTFAMKVLKKQHIVDTRQQGHILSEKCIMQEAHCDFIVRLYWTFRDSKYLYMLMEVCLGGELWTLLRDRGSFDEATTRFYTACVVEALAYLHCRGIIYRDLKPENILLDHCGYAKLVDFGFAKQIGFGKKTWTFCGTPEYVAPEIILNKGHDISADYWSLGILIFELLSGSPPFSEPDPMKTYNIILRGIDMVEFPKKITKNSANLIKKLCRMQIQEFLKNLGPQASLRFPEFEDIRKYIHSLSTSSLIGLGALATVTAYWLATRPRPIRAPCSLEQQSVPVEGIPSCRRSVLLPDDTLLSFYYEDTKTAYEMFQRGRRISGDGPCLGYRKPNEPYQWISYKEVIEQAEFIGSGLLKRGCQASPDQFIGVFAQNRPEWVIAEMACYTYSMAVVPLYDTLGQEAIVHILNIAEISTVICDKPEKAAALLQNVELSLTPGLHSIILMNPCDISLLERGRKCNVDIILFSDLMVSMFCHGARVGFYQGDIQLLMDDIKTLQPTFFPVVPRLLNRIYDKILGSVSSPLKRSLLQYAVRRKQSELSSGIVRNNSLWDKILFNRIQIFEGYGQTECTAGCTFSMPGDWTAGHVGAPLPCAMVKVVDIEEMNYFAANGEGEICIKGPSVFKGYLKDPERTAEALDSDDWLHTGDVGKWLPNGVLKIIDRKKHIFKLSQGEYIAPEKIENIYVRSAPVLQVFVHGDSLQSHLIGIVVPDPEVLAVWASEREIVGSYEDLCKNPEVKKAILDDMTKLGKEGGLKSFEQVKDIYLHPEAFTVSNGLLTPTMKARRVDIRKRFQEKISQLYEKNGS</sequence>
<keyword evidence="23" id="KW-1185">Reference proteome</keyword>
<dbReference type="CDD" id="cd05572">
    <property type="entry name" value="STKc_cGK"/>
    <property type="match status" value="1"/>
</dbReference>
<dbReference type="InterPro" id="IPR011009">
    <property type="entry name" value="Kinase-like_dom_sf"/>
</dbReference>
<dbReference type="FunFam" id="2.60.120.10:FF:000038">
    <property type="entry name" value="cGMP-dependent protein kinase"/>
    <property type="match status" value="1"/>
</dbReference>
<dbReference type="InterPro" id="IPR045311">
    <property type="entry name" value="LC-FACS_euk"/>
</dbReference>
<evidence type="ECO:0000256" key="3">
    <source>
        <dbReference type="ARBA" id="ARBA00022598"/>
    </source>
</evidence>
<dbReference type="FunFam" id="2.60.120.10:FF:000035">
    <property type="entry name" value="cGMP-dependent protein kinase"/>
    <property type="match status" value="1"/>
</dbReference>
<dbReference type="InterPro" id="IPR031831">
    <property type="entry name" value="PKcGMP_CC"/>
</dbReference>
<keyword evidence="8" id="KW-0142">cGMP-binding</keyword>
<dbReference type="PRINTS" id="PR00104">
    <property type="entry name" value="CGMPKINASE"/>
</dbReference>
<evidence type="ECO:0000313" key="22">
    <source>
        <dbReference type="EMBL" id="KAG2469018.1"/>
    </source>
</evidence>
<dbReference type="Gene3D" id="3.40.50.12780">
    <property type="entry name" value="N-terminal domain of ligase-like"/>
    <property type="match status" value="2"/>
</dbReference>
<dbReference type="Gene3D" id="3.30.200.20">
    <property type="entry name" value="Phosphorylase Kinase, domain 1"/>
    <property type="match status" value="1"/>
</dbReference>
<reference evidence="22 23" key="1">
    <citation type="journal article" date="2021" name="Cell">
        <title>Tracing the genetic footprints of vertebrate landing in non-teleost ray-finned fishes.</title>
        <authorList>
            <person name="Bi X."/>
            <person name="Wang K."/>
            <person name="Yang L."/>
            <person name="Pan H."/>
            <person name="Jiang H."/>
            <person name="Wei Q."/>
            <person name="Fang M."/>
            <person name="Yu H."/>
            <person name="Zhu C."/>
            <person name="Cai Y."/>
            <person name="He Y."/>
            <person name="Gan X."/>
            <person name="Zeng H."/>
            <person name="Yu D."/>
            <person name="Zhu Y."/>
            <person name="Jiang H."/>
            <person name="Qiu Q."/>
            <person name="Yang H."/>
            <person name="Zhang Y.E."/>
            <person name="Wang W."/>
            <person name="Zhu M."/>
            <person name="He S."/>
            <person name="Zhang G."/>
        </authorList>
    </citation>
    <scope>NUCLEOTIDE SEQUENCE [LARGE SCALE GENOMIC DNA]</scope>
    <source>
        <strain evidence="22">Bchr_013</strain>
    </source>
</reference>
<keyword evidence="1" id="KW-0723">Serine/threonine-protein kinase</keyword>
<comment type="catalytic activity">
    <reaction evidence="12">
        <text>15-hydroxy-(5Z,8Z,11Z,13E)-eicosatetraenoate + ATP + CoA = 15-hydroxy-(5Z,8Z,11Z,13E)-eicosatetraenoyl-CoA + AMP + diphosphate</text>
        <dbReference type="Rhea" id="RHEA:52116"/>
        <dbReference type="ChEBI" id="CHEBI:30616"/>
        <dbReference type="ChEBI" id="CHEBI:33019"/>
        <dbReference type="ChEBI" id="CHEBI:57287"/>
        <dbReference type="ChEBI" id="CHEBI:78832"/>
        <dbReference type="ChEBI" id="CHEBI:136409"/>
        <dbReference type="ChEBI" id="CHEBI:456215"/>
    </reaction>
    <physiologicalReaction direction="left-to-right" evidence="12">
        <dbReference type="Rhea" id="RHEA:52117"/>
    </physiologicalReaction>
</comment>
<evidence type="ECO:0000256" key="17">
    <source>
        <dbReference type="ARBA" id="ARBA00049139"/>
    </source>
</evidence>
<dbReference type="SUPFAM" id="SSF56801">
    <property type="entry name" value="Acetyl-CoA synthetase-like"/>
    <property type="match status" value="1"/>
</dbReference>
<accession>A0A8X8BSQ2</accession>
<feature type="coiled-coil region" evidence="19">
    <location>
        <begin position="11"/>
        <end position="52"/>
    </location>
</feature>
<dbReference type="Proteomes" id="UP000886611">
    <property type="component" value="Unassembled WGS sequence"/>
</dbReference>
<evidence type="ECO:0000256" key="13">
    <source>
        <dbReference type="ARBA" id="ARBA00024548"/>
    </source>
</evidence>
<dbReference type="CDD" id="cd12086">
    <property type="entry name" value="DD_cGKI-beta"/>
    <property type="match status" value="1"/>
</dbReference>